<dbReference type="InterPro" id="IPR036641">
    <property type="entry name" value="HPT_dom_sf"/>
</dbReference>
<sequence length="549" mass="59342">MLTGATSLDLVRDELFATIGDVEDVLQQFLEDRRNGSLLQRAIEGMQQVRGTLSLIELRGGSLLVAEMVALATDIPVHDGEGRNEPLTALCDSLFLLGRYLHLSRQQGTERPELLLPAINRLRALQAGQAPLPDSYFYQLPVDLPLTAAGSSTALGAKTFARLRQMYQVGLLGLLRDDSLATAAPLMQRALQRWETSLNQAGASLCQAASAALEGIEQTPLTLTTERKRLFARLDREVRRLGNAIDAPATASPLLPEFLYLVALSADTSSRCQSLRQALNLPAPGFTDAELEQGRQRLNGPGADVMRSVAEALHEEVTGIKDLLDLLARNAGDAEQSLESLKAGLERLWKTLSMLDLAEVSDGIRQAVSQLEGWQPGKTQVLEQVADAVLQAETAVNRLDNPSEAGLLGGQGGLPEPVELKEARIVLIEESQAGLALAKRAITAYTESSNDAMHLLNVPSTLDTVRGGLVFLGMSRAAKVIHLASRFIKESMLERQQVPQASQLEILADALTSIEFYLESAERSSVTTSDVLALAEDSLAELGYKISEV</sequence>
<accession>A0A1V0B6E4</accession>
<dbReference type="RefSeq" id="WP_080050363.1">
    <property type="nucleotide sequence ID" value="NZ_CP020100.1"/>
</dbReference>
<proteinExistence type="predicted"/>
<dbReference type="Proteomes" id="UP000243488">
    <property type="component" value="Chromosome"/>
</dbReference>
<organism evidence="2 3">
    <name type="scientific">Halopseudomonas phragmitis</name>
    <dbReference type="NCBI Taxonomy" id="1931241"/>
    <lineage>
        <taxon>Bacteria</taxon>
        <taxon>Pseudomonadati</taxon>
        <taxon>Pseudomonadota</taxon>
        <taxon>Gammaproteobacteria</taxon>
        <taxon>Pseudomonadales</taxon>
        <taxon>Pseudomonadaceae</taxon>
        <taxon>Halopseudomonas</taxon>
    </lineage>
</organism>
<dbReference type="STRING" id="1931241.BVH74_12360"/>
<dbReference type="AlphaFoldDB" id="A0A1V0B6E4"/>
<protein>
    <recommendedName>
        <fullName evidence="1">Scaffold protein FimL second domain-containing protein</fullName>
    </recommendedName>
</protein>
<dbReference type="SUPFAM" id="SSF47226">
    <property type="entry name" value="Histidine-containing phosphotransfer domain, HPT domain"/>
    <property type="match status" value="2"/>
</dbReference>
<keyword evidence="3" id="KW-1185">Reference proteome</keyword>
<feature type="domain" description="Scaffold protein FimL second" evidence="1">
    <location>
        <begin position="158"/>
        <end position="288"/>
    </location>
</feature>
<evidence type="ECO:0000313" key="2">
    <source>
        <dbReference type="EMBL" id="AQZ95495.1"/>
    </source>
</evidence>
<reference evidence="2 3" key="1">
    <citation type="submission" date="2017-03" db="EMBL/GenBank/DDBJ databases">
        <title>Complete genome sequence of the novel DNRA strain Pseudomonas sp. S-6-2 isolated from Chinese polluted river sediment. Journal of Biotechnology.</title>
        <authorList>
            <person name="Li J."/>
            <person name="Xiang F."/>
            <person name="Wang L."/>
            <person name="Xi L."/>
            <person name="Liu J."/>
        </authorList>
    </citation>
    <scope>NUCLEOTIDE SEQUENCE [LARGE SCALE GENOMIC DNA]</scope>
    <source>
        <strain evidence="2 3">S-6-2</strain>
    </source>
</reference>
<dbReference type="KEGG" id="ppha:BVH74_12360"/>
<dbReference type="EMBL" id="CP020100">
    <property type="protein sequence ID" value="AQZ95495.1"/>
    <property type="molecule type" value="Genomic_DNA"/>
</dbReference>
<gene>
    <name evidence="2" type="ORF">BVH74_12360</name>
</gene>
<dbReference type="Pfam" id="PF26379">
    <property type="entry name" value="FimL_2nd"/>
    <property type="match status" value="1"/>
</dbReference>
<evidence type="ECO:0000313" key="3">
    <source>
        <dbReference type="Proteomes" id="UP000243488"/>
    </source>
</evidence>
<dbReference type="InterPro" id="IPR058661">
    <property type="entry name" value="FimL_2nd"/>
</dbReference>
<dbReference type="GO" id="GO:0000160">
    <property type="term" value="P:phosphorelay signal transduction system"/>
    <property type="evidence" value="ECO:0007669"/>
    <property type="project" value="InterPro"/>
</dbReference>
<evidence type="ECO:0000259" key="1">
    <source>
        <dbReference type="Pfam" id="PF26379"/>
    </source>
</evidence>
<name>A0A1V0B6E4_9GAMM</name>